<organism evidence="1 2">
    <name type="scientific">Photobacterium marinum</name>
    <dbReference type="NCBI Taxonomy" id="1056511"/>
    <lineage>
        <taxon>Bacteria</taxon>
        <taxon>Pseudomonadati</taxon>
        <taxon>Pseudomonadota</taxon>
        <taxon>Gammaproteobacteria</taxon>
        <taxon>Vibrionales</taxon>
        <taxon>Vibrionaceae</taxon>
        <taxon>Photobacterium</taxon>
    </lineage>
</organism>
<dbReference type="Proteomes" id="UP000011134">
    <property type="component" value="Unassembled WGS sequence"/>
</dbReference>
<evidence type="ECO:0000313" key="2">
    <source>
        <dbReference type="Proteomes" id="UP000011134"/>
    </source>
</evidence>
<protein>
    <submittedName>
        <fullName evidence="1">Uncharacterized protein</fullName>
    </submittedName>
</protein>
<accession>L8J6X3</accession>
<keyword evidence="2" id="KW-1185">Reference proteome</keyword>
<proteinExistence type="predicted"/>
<dbReference type="PATRIC" id="fig|1056511.3.peg.4850"/>
<gene>
    <name evidence="1" type="ORF">C942_04037</name>
</gene>
<name>L8J6X3_9GAMM</name>
<sequence>MEMSMQYFIDYKPDCYSFDNNCPVMTEAEVLEKFSSSN</sequence>
<reference evidence="1 2" key="1">
    <citation type="submission" date="2012-12" db="EMBL/GenBank/DDBJ databases">
        <title>Genome Assembly of Photobacterium sp. AK15.</title>
        <authorList>
            <person name="Khatri I."/>
            <person name="Vaidya B."/>
            <person name="Srinivas T.N.R."/>
            <person name="Subramanian S."/>
            <person name="Pinnaka A."/>
        </authorList>
    </citation>
    <scope>NUCLEOTIDE SEQUENCE [LARGE SCALE GENOMIC DNA]</scope>
    <source>
        <strain evidence="1 2">AK15</strain>
    </source>
</reference>
<dbReference type="EMBL" id="AMZO01000049">
    <property type="protein sequence ID" value="ELR63202.1"/>
    <property type="molecule type" value="Genomic_DNA"/>
</dbReference>
<dbReference type="AlphaFoldDB" id="L8J6X3"/>
<comment type="caution">
    <text evidence="1">The sequence shown here is derived from an EMBL/GenBank/DDBJ whole genome shotgun (WGS) entry which is preliminary data.</text>
</comment>
<evidence type="ECO:0000313" key="1">
    <source>
        <dbReference type="EMBL" id="ELR63202.1"/>
    </source>
</evidence>